<feature type="chain" id="PRO_5001569391" description="Lipoprotein" evidence="1">
    <location>
        <begin position="20"/>
        <end position="73"/>
    </location>
</feature>
<reference evidence="2" key="1">
    <citation type="submission" date="2013-07" db="EMBL/GenBank/DDBJ databases">
        <title>The genome of Eucalyptus grandis.</title>
        <authorList>
            <person name="Schmutz J."/>
            <person name="Hayes R."/>
            <person name="Myburg A."/>
            <person name="Tuskan G."/>
            <person name="Grattapaglia D."/>
            <person name="Rokhsar D.S."/>
        </authorList>
    </citation>
    <scope>NUCLEOTIDE SEQUENCE</scope>
    <source>
        <tissue evidence="2">Leaf extractions</tissue>
    </source>
</reference>
<dbReference type="Gramene" id="KCW78911">
    <property type="protein sequence ID" value="KCW78911"/>
    <property type="gene ID" value="EUGRSUZ_C00352"/>
</dbReference>
<dbReference type="EMBL" id="KK198755">
    <property type="protein sequence ID" value="KCW78911.1"/>
    <property type="molecule type" value="Genomic_DNA"/>
</dbReference>
<dbReference type="InParanoid" id="A0A059CL58"/>
<evidence type="ECO:0008006" key="3">
    <source>
        <dbReference type="Google" id="ProtNLM"/>
    </source>
</evidence>
<evidence type="ECO:0000256" key="1">
    <source>
        <dbReference type="SAM" id="SignalP"/>
    </source>
</evidence>
<organism evidence="2">
    <name type="scientific">Eucalyptus grandis</name>
    <name type="common">Flooded gum</name>
    <dbReference type="NCBI Taxonomy" id="71139"/>
    <lineage>
        <taxon>Eukaryota</taxon>
        <taxon>Viridiplantae</taxon>
        <taxon>Streptophyta</taxon>
        <taxon>Embryophyta</taxon>
        <taxon>Tracheophyta</taxon>
        <taxon>Spermatophyta</taxon>
        <taxon>Magnoliopsida</taxon>
        <taxon>eudicotyledons</taxon>
        <taxon>Gunneridae</taxon>
        <taxon>Pentapetalae</taxon>
        <taxon>rosids</taxon>
        <taxon>malvids</taxon>
        <taxon>Myrtales</taxon>
        <taxon>Myrtaceae</taxon>
        <taxon>Myrtoideae</taxon>
        <taxon>Eucalypteae</taxon>
        <taxon>Eucalyptus</taxon>
    </lineage>
</organism>
<gene>
    <name evidence="2" type="ORF">EUGRSUZ_C00352</name>
</gene>
<sequence>MNLKAFSPSFLFALSGCFGNSLISKSSNGSARNCPGSALVVQRPFLAKISTGMKGQVMEKNLVKTKTTKFRRK</sequence>
<name>A0A059CL58_EUCGR</name>
<dbReference type="AlphaFoldDB" id="A0A059CL58"/>
<proteinExistence type="predicted"/>
<keyword evidence="1" id="KW-0732">Signal</keyword>
<dbReference type="PROSITE" id="PS51257">
    <property type="entry name" value="PROKAR_LIPOPROTEIN"/>
    <property type="match status" value="1"/>
</dbReference>
<feature type="signal peptide" evidence="1">
    <location>
        <begin position="1"/>
        <end position="19"/>
    </location>
</feature>
<accession>A0A059CL58</accession>
<protein>
    <recommendedName>
        <fullName evidence="3">Lipoprotein</fullName>
    </recommendedName>
</protein>
<evidence type="ECO:0000313" key="2">
    <source>
        <dbReference type="EMBL" id="KCW78911.1"/>
    </source>
</evidence>